<dbReference type="RefSeq" id="WP_165397317.1">
    <property type="nucleotide sequence ID" value="NZ_SHLC01000001.1"/>
</dbReference>
<comment type="catalytic activity">
    <reaction evidence="1 6">
        <text>[protein]-peptidylproline (omega=180) = [protein]-peptidylproline (omega=0)</text>
        <dbReference type="Rhea" id="RHEA:16237"/>
        <dbReference type="Rhea" id="RHEA-COMP:10747"/>
        <dbReference type="Rhea" id="RHEA-COMP:10748"/>
        <dbReference type="ChEBI" id="CHEBI:83833"/>
        <dbReference type="ChEBI" id="CHEBI:83834"/>
        <dbReference type="EC" id="5.2.1.8"/>
    </reaction>
</comment>
<dbReference type="PROSITE" id="PS50059">
    <property type="entry name" value="FKBP_PPIASE"/>
    <property type="match status" value="2"/>
</dbReference>
<feature type="domain" description="PPIase FKBP-type" evidence="8">
    <location>
        <begin position="81"/>
        <end position="172"/>
    </location>
</feature>
<dbReference type="AlphaFoldDB" id="A0A4Q8AL01"/>
<dbReference type="PANTHER" id="PTHR43811:SF19">
    <property type="entry name" value="39 KDA FK506-BINDING NUCLEAR PROTEIN"/>
    <property type="match status" value="1"/>
</dbReference>
<dbReference type="Gene3D" id="3.10.50.40">
    <property type="match status" value="2"/>
</dbReference>
<dbReference type="Pfam" id="PF00254">
    <property type="entry name" value="FKBP_C"/>
    <property type="match status" value="2"/>
</dbReference>
<keyword evidence="4 6" id="KW-0697">Rotamase</keyword>
<evidence type="ECO:0000256" key="6">
    <source>
        <dbReference type="PROSITE-ProRule" id="PRU00277"/>
    </source>
</evidence>
<feature type="signal peptide" evidence="7">
    <location>
        <begin position="1"/>
        <end position="22"/>
    </location>
</feature>
<reference evidence="9 10" key="1">
    <citation type="submission" date="2019-02" db="EMBL/GenBank/DDBJ databases">
        <title>Sequencing the genomes of 1000 actinobacteria strains.</title>
        <authorList>
            <person name="Klenk H.-P."/>
        </authorList>
    </citation>
    <scope>NUCLEOTIDE SEQUENCE [LARGE SCALE GENOMIC DNA]</scope>
    <source>
        <strain evidence="9 10">DSM 18319</strain>
    </source>
</reference>
<dbReference type="PANTHER" id="PTHR43811">
    <property type="entry name" value="FKBP-TYPE PEPTIDYL-PROLYL CIS-TRANS ISOMERASE FKPA"/>
    <property type="match status" value="1"/>
</dbReference>
<evidence type="ECO:0000256" key="5">
    <source>
        <dbReference type="ARBA" id="ARBA00023235"/>
    </source>
</evidence>
<dbReference type="GO" id="GO:0003755">
    <property type="term" value="F:peptidyl-prolyl cis-trans isomerase activity"/>
    <property type="evidence" value="ECO:0007669"/>
    <property type="project" value="UniProtKB-KW"/>
</dbReference>
<evidence type="ECO:0000256" key="7">
    <source>
        <dbReference type="SAM" id="SignalP"/>
    </source>
</evidence>
<comment type="caution">
    <text evidence="9">The sequence shown here is derived from an EMBL/GenBank/DDBJ whole genome shotgun (WGS) entry which is preliminary data.</text>
</comment>
<evidence type="ECO:0000313" key="10">
    <source>
        <dbReference type="Proteomes" id="UP000291483"/>
    </source>
</evidence>
<dbReference type="SUPFAM" id="SSF54534">
    <property type="entry name" value="FKBP-like"/>
    <property type="match status" value="2"/>
</dbReference>
<dbReference type="InterPro" id="IPR001179">
    <property type="entry name" value="PPIase_FKBP_dom"/>
</dbReference>
<dbReference type="EC" id="5.2.1.8" evidence="3 6"/>
<evidence type="ECO:0000256" key="3">
    <source>
        <dbReference type="ARBA" id="ARBA00013194"/>
    </source>
</evidence>
<keyword evidence="5 6" id="KW-0413">Isomerase</keyword>
<dbReference type="EMBL" id="SHLC01000001">
    <property type="protein sequence ID" value="RZU65207.1"/>
    <property type="molecule type" value="Genomic_DNA"/>
</dbReference>
<dbReference type="PROSITE" id="PS51257">
    <property type="entry name" value="PROKAR_LIPOPROTEIN"/>
    <property type="match status" value="1"/>
</dbReference>
<dbReference type="Proteomes" id="UP000291483">
    <property type="component" value="Unassembled WGS sequence"/>
</dbReference>
<feature type="domain" description="PPIase FKBP-type" evidence="8">
    <location>
        <begin position="227"/>
        <end position="321"/>
    </location>
</feature>
<evidence type="ECO:0000256" key="4">
    <source>
        <dbReference type="ARBA" id="ARBA00023110"/>
    </source>
</evidence>
<keyword evidence="7" id="KW-0732">Signal</keyword>
<gene>
    <name evidence="9" type="ORF">EV379_1532</name>
</gene>
<proteinExistence type="inferred from homology"/>
<accession>A0A4Q8AL01</accession>
<feature type="chain" id="PRO_5039085208" description="peptidylprolyl isomerase" evidence="7">
    <location>
        <begin position="23"/>
        <end position="321"/>
    </location>
</feature>
<dbReference type="InterPro" id="IPR046357">
    <property type="entry name" value="PPIase_dom_sf"/>
</dbReference>
<organism evidence="9 10">
    <name type="scientific">Microterricola gilva</name>
    <dbReference type="NCBI Taxonomy" id="393267"/>
    <lineage>
        <taxon>Bacteria</taxon>
        <taxon>Bacillati</taxon>
        <taxon>Actinomycetota</taxon>
        <taxon>Actinomycetes</taxon>
        <taxon>Micrococcales</taxon>
        <taxon>Microbacteriaceae</taxon>
        <taxon>Microterricola</taxon>
    </lineage>
</organism>
<evidence type="ECO:0000259" key="8">
    <source>
        <dbReference type="PROSITE" id="PS50059"/>
    </source>
</evidence>
<comment type="similarity">
    <text evidence="2">Belongs to the FKBP-type PPIase family.</text>
</comment>
<evidence type="ECO:0000256" key="1">
    <source>
        <dbReference type="ARBA" id="ARBA00000971"/>
    </source>
</evidence>
<evidence type="ECO:0000313" key="9">
    <source>
        <dbReference type="EMBL" id="RZU65207.1"/>
    </source>
</evidence>
<sequence>MRKIPALLISAGLLAVSLTACAPSTGPGCESAVPSGESSTIVKVSGDEGAKPTVDFPTPLKVSSTERTVVREGEGPGTVEGQQISIDWSVYNGTSGELIEQSAYDGSQALSFALVDGKLMPGVQQGLLCATEGSRVTLVVPPEDAFGEAGNPQLGVAPEDSLVFVIDVNRSYLPRANGTPKAAAEGMPAVVLDANGVPGITIPSAAAPTDLQVAVLKQGDGETIEEGDQVVVHYTGVLWDTKKVFDSSWSRGAPAVFAAAPGSETVQNGVITGFADALIGQQVGSQIIAVIPPELGYGEQGNGAVPPNSTLVFVVDILGIS</sequence>
<name>A0A4Q8AL01_9MICO</name>
<protein>
    <recommendedName>
        <fullName evidence="3 6">peptidylprolyl isomerase</fullName>
        <ecNumber evidence="3 6">5.2.1.8</ecNumber>
    </recommendedName>
</protein>
<keyword evidence="10" id="KW-1185">Reference proteome</keyword>
<evidence type="ECO:0000256" key="2">
    <source>
        <dbReference type="ARBA" id="ARBA00006577"/>
    </source>
</evidence>